<dbReference type="InterPro" id="IPR000073">
    <property type="entry name" value="AB_hydrolase_1"/>
</dbReference>
<dbReference type="Proteomes" id="UP000042997">
    <property type="component" value="Unassembled WGS sequence"/>
</dbReference>
<dbReference type="OrthoDB" id="3400345at2"/>
<dbReference type="SMR" id="A0A098BPD4"/>
<keyword evidence="2" id="KW-0378">Hydrolase</keyword>
<dbReference type="PRINTS" id="PR00111">
    <property type="entry name" value="ABHYDROLASE"/>
</dbReference>
<gene>
    <name evidence="2" type="ORF">RHRU231_740037</name>
</gene>
<dbReference type="eggNOG" id="COG2267">
    <property type="taxonomic scope" value="Bacteria"/>
</dbReference>
<proteinExistence type="predicted"/>
<dbReference type="Gene3D" id="3.40.50.1820">
    <property type="entry name" value="alpha/beta hydrolase"/>
    <property type="match status" value="1"/>
</dbReference>
<dbReference type="PANTHER" id="PTHR46438:SF11">
    <property type="entry name" value="LIPASE-RELATED"/>
    <property type="match status" value="1"/>
</dbReference>
<reference evidence="2 3" key="1">
    <citation type="journal article" date="2014" name="Genome Announc.">
        <title>Draft Genome Sequence of Propane- and Butane-Oxidizing Actinobacterium Rhodococcus ruber IEGM 231.</title>
        <authorList>
            <person name="Ivshina I.B."/>
            <person name="Kuyukina M.S."/>
            <person name="Krivoruchko A.V."/>
            <person name="Barbe V."/>
            <person name="Fischer C."/>
        </authorList>
    </citation>
    <scope>NUCLEOTIDE SEQUENCE [LARGE SCALE GENOMIC DNA]</scope>
</reference>
<dbReference type="Pfam" id="PF00561">
    <property type="entry name" value="Abhydrolase_1"/>
    <property type="match status" value="1"/>
</dbReference>
<accession>A0A098BPD4</accession>
<dbReference type="SUPFAM" id="SSF53474">
    <property type="entry name" value="alpha/beta-Hydrolases"/>
    <property type="match status" value="1"/>
</dbReference>
<evidence type="ECO:0000313" key="3">
    <source>
        <dbReference type="Proteomes" id="UP000042997"/>
    </source>
</evidence>
<organism evidence="2 3">
    <name type="scientific">Rhodococcus ruber</name>
    <dbReference type="NCBI Taxonomy" id="1830"/>
    <lineage>
        <taxon>Bacteria</taxon>
        <taxon>Bacillati</taxon>
        <taxon>Actinomycetota</taxon>
        <taxon>Actinomycetes</taxon>
        <taxon>Mycobacteriales</taxon>
        <taxon>Nocardiaceae</taxon>
        <taxon>Rhodococcus</taxon>
    </lineage>
</organism>
<sequence>MTVHNRFQPGWRHPDLGERGDVRIGSGAVRYFERGDGEPIVLVHGAMVNANLWRRVVPPLSTQFRCVTLDLPFGSHDVGVPHVDLSLPGLARLVVDSIETLGLSGATVLANDTGGAVAQLVVAQRPDLVGRLVLTSSDAYGDCPPAAFGFFKLAASVPGGLLPILAPMTVRSLRRLPIAQGWLTRRALPPHISDSYVLPAIRNRGVRRDLARVVTGLQSRHTLEAARHFDRFDSPVLVAWSREDRFCPPANAHRLTRDFPDARLEWIQDAYTLAPEDRPERVAALVSHFITTTETRVPHDR</sequence>
<dbReference type="GO" id="GO:0016787">
    <property type="term" value="F:hydrolase activity"/>
    <property type="evidence" value="ECO:0007669"/>
    <property type="project" value="UniProtKB-KW"/>
</dbReference>
<protein>
    <submittedName>
        <fullName evidence="2">Putative hydrolase</fullName>
    </submittedName>
</protein>
<dbReference type="PANTHER" id="PTHR46438">
    <property type="entry name" value="ALPHA/BETA-HYDROLASES SUPERFAMILY PROTEIN"/>
    <property type="match status" value="1"/>
</dbReference>
<name>A0A098BPD4_9NOCA</name>
<dbReference type="RefSeq" id="WP_040273766.1">
    <property type="nucleotide sequence ID" value="NZ_CP023714.1"/>
</dbReference>
<dbReference type="AlphaFoldDB" id="A0A098BPD4"/>
<dbReference type="InterPro" id="IPR029058">
    <property type="entry name" value="AB_hydrolase_fold"/>
</dbReference>
<evidence type="ECO:0000259" key="1">
    <source>
        <dbReference type="Pfam" id="PF00561"/>
    </source>
</evidence>
<evidence type="ECO:0000313" key="2">
    <source>
        <dbReference type="EMBL" id="CDZ90594.1"/>
    </source>
</evidence>
<dbReference type="EMBL" id="CCSD01000088">
    <property type="protein sequence ID" value="CDZ90594.1"/>
    <property type="molecule type" value="Genomic_DNA"/>
</dbReference>
<feature type="domain" description="AB hydrolase-1" evidence="1">
    <location>
        <begin position="39"/>
        <end position="278"/>
    </location>
</feature>